<evidence type="ECO:0000256" key="1">
    <source>
        <dbReference type="ARBA" id="ARBA00023002"/>
    </source>
</evidence>
<evidence type="ECO:0000313" key="3">
    <source>
        <dbReference type="EMBL" id="MFC0528648.1"/>
    </source>
</evidence>
<reference evidence="3 4" key="1">
    <citation type="submission" date="2024-09" db="EMBL/GenBank/DDBJ databases">
        <authorList>
            <person name="Sun Q."/>
            <person name="Mori K."/>
        </authorList>
    </citation>
    <scope>NUCLEOTIDE SEQUENCE [LARGE SCALE GENOMIC DNA]</scope>
    <source>
        <strain evidence="3 4">TBRC 3947</strain>
    </source>
</reference>
<dbReference type="Pfam" id="PF00248">
    <property type="entry name" value="Aldo_ket_red"/>
    <property type="match status" value="1"/>
</dbReference>
<dbReference type="InterPro" id="IPR036812">
    <property type="entry name" value="NAD(P)_OxRdtase_dom_sf"/>
</dbReference>
<dbReference type="PANTHER" id="PTHR43625">
    <property type="entry name" value="AFLATOXIN B1 ALDEHYDE REDUCTASE"/>
    <property type="match status" value="1"/>
</dbReference>
<comment type="caution">
    <text evidence="3">The sequence shown here is derived from an EMBL/GenBank/DDBJ whole genome shotgun (WGS) entry which is preliminary data.</text>
</comment>
<name>A0ABV6M2G1_9ACTN</name>
<dbReference type="RefSeq" id="WP_377250474.1">
    <property type="nucleotide sequence ID" value="NZ_JBHLUH010000017.1"/>
</dbReference>
<evidence type="ECO:0000259" key="2">
    <source>
        <dbReference type="Pfam" id="PF00248"/>
    </source>
</evidence>
<dbReference type="CDD" id="cd19088">
    <property type="entry name" value="AKR_AKR13B1"/>
    <property type="match status" value="1"/>
</dbReference>
<accession>A0ABV6M2G1</accession>
<proteinExistence type="predicted"/>
<dbReference type="InterPro" id="IPR020471">
    <property type="entry name" value="AKR"/>
</dbReference>
<evidence type="ECO:0000313" key="4">
    <source>
        <dbReference type="Proteomes" id="UP001589867"/>
    </source>
</evidence>
<keyword evidence="4" id="KW-1185">Reference proteome</keyword>
<dbReference type="PRINTS" id="PR00069">
    <property type="entry name" value="ALDKETRDTASE"/>
</dbReference>
<dbReference type="SUPFAM" id="SSF51430">
    <property type="entry name" value="NAD(P)-linked oxidoreductase"/>
    <property type="match status" value="1"/>
</dbReference>
<dbReference type="PANTHER" id="PTHR43625:SF40">
    <property type="entry name" value="ALDO-KETO REDUCTASE YAKC [NADP(+)]"/>
    <property type="match status" value="1"/>
</dbReference>
<sequence length="288" mass="31247">MPARDAAHAGMAGTIDIGGDLTVNRLGYGAMRITSPGIWGPPADREAAKATLRRAVELGVNLIDTADSYGPFVSEELIHEALHPYPEDLVIATKGGLVRTGPGEWPVDGRPEHLIEACEGSLRRLGLERIPLYQLHRPDPDVPYEDSVGALVTLKEQGKIRHIGVSNITEDHLRRAQRLTPIVSVQNRYNVTDRHAESLVDLCEQERMVFLPWAPIQGMDSDEAVQEIARRHQAKPRQVVLAWLLARSPAILPIPGTGTAAHLEDNVAAAAIELTPAEVAAVTTGTPL</sequence>
<dbReference type="Gene3D" id="3.20.20.100">
    <property type="entry name" value="NADP-dependent oxidoreductase domain"/>
    <property type="match status" value="1"/>
</dbReference>
<feature type="domain" description="NADP-dependent oxidoreductase" evidence="2">
    <location>
        <begin position="25"/>
        <end position="282"/>
    </location>
</feature>
<keyword evidence="1" id="KW-0560">Oxidoreductase</keyword>
<dbReference type="InterPro" id="IPR023210">
    <property type="entry name" value="NADP_OxRdtase_dom"/>
</dbReference>
<dbReference type="EMBL" id="JBHLUH010000017">
    <property type="protein sequence ID" value="MFC0528648.1"/>
    <property type="molecule type" value="Genomic_DNA"/>
</dbReference>
<gene>
    <name evidence="3" type="ORF">ACFFIA_13345</name>
</gene>
<protein>
    <submittedName>
        <fullName evidence="3">Aldo/keto reductase</fullName>
    </submittedName>
</protein>
<dbReference type="Proteomes" id="UP001589867">
    <property type="component" value="Unassembled WGS sequence"/>
</dbReference>
<organism evidence="3 4">
    <name type="scientific">Phytohabitans kaempferiae</name>
    <dbReference type="NCBI Taxonomy" id="1620943"/>
    <lineage>
        <taxon>Bacteria</taxon>
        <taxon>Bacillati</taxon>
        <taxon>Actinomycetota</taxon>
        <taxon>Actinomycetes</taxon>
        <taxon>Micromonosporales</taxon>
        <taxon>Micromonosporaceae</taxon>
    </lineage>
</organism>
<dbReference type="InterPro" id="IPR050791">
    <property type="entry name" value="Aldo-Keto_reductase"/>
</dbReference>